<dbReference type="AlphaFoldDB" id="A0A9J6E6J8"/>
<keyword evidence="8" id="KW-0732">Signal</keyword>
<dbReference type="PANTHER" id="PTHR24394:SF29">
    <property type="entry name" value="MYONEURIN"/>
    <property type="match status" value="1"/>
</dbReference>
<dbReference type="InterPro" id="IPR036236">
    <property type="entry name" value="Znf_C2H2_sf"/>
</dbReference>
<dbReference type="SUPFAM" id="SSF57667">
    <property type="entry name" value="beta-beta-alpha zinc fingers"/>
    <property type="match status" value="2"/>
</dbReference>
<dbReference type="PANTHER" id="PTHR24394">
    <property type="entry name" value="ZINC FINGER PROTEIN"/>
    <property type="match status" value="1"/>
</dbReference>
<feature type="domain" description="C2H2-type" evidence="9">
    <location>
        <begin position="179"/>
        <end position="206"/>
    </location>
</feature>
<dbReference type="FunFam" id="3.30.160.60:FF:000690">
    <property type="entry name" value="Zinc finger protein 354C"/>
    <property type="match status" value="1"/>
</dbReference>
<evidence type="ECO:0000256" key="7">
    <source>
        <dbReference type="PROSITE-ProRule" id="PRU00042"/>
    </source>
</evidence>
<keyword evidence="4 7" id="KW-0863">Zinc-finger</keyword>
<accession>A0A9J6E6J8</accession>
<dbReference type="SMART" id="SM00355">
    <property type="entry name" value="ZnF_C2H2"/>
    <property type="match status" value="3"/>
</dbReference>
<dbReference type="PROSITE" id="PS50157">
    <property type="entry name" value="ZINC_FINGER_C2H2_2"/>
    <property type="match status" value="3"/>
</dbReference>
<dbReference type="EMBL" id="JABSTU010000005">
    <property type="protein sequence ID" value="KAH8029701.1"/>
    <property type="molecule type" value="Genomic_DNA"/>
</dbReference>
<evidence type="ECO:0000256" key="8">
    <source>
        <dbReference type="SAM" id="SignalP"/>
    </source>
</evidence>
<dbReference type="Gene3D" id="3.30.160.60">
    <property type="entry name" value="Classic Zinc Finger"/>
    <property type="match status" value="3"/>
</dbReference>
<feature type="domain" description="C2H2-type" evidence="9">
    <location>
        <begin position="151"/>
        <end position="178"/>
    </location>
</feature>
<feature type="signal peptide" evidence="8">
    <location>
        <begin position="1"/>
        <end position="27"/>
    </location>
</feature>
<evidence type="ECO:0000256" key="4">
    <source>
        <dbReference type="ARBA" id="ARBA00022771"/>
    </source>
</evidence>
<dbReference type="GO" id="GO:0005634">
    <property type="term" value="C:nucleus"/>
    <property type="evidence" value="ECO:0007669"/>
    <property type="project" value="UniProtKB-SubCell"/>
</dbReference>
<evidence type="ECO:0000256" key="1">
    <source>
        <dbReference type="ARBA" id="ARBA00004123"/>
    </source>
</evidence>
<gene>
    <name evidence="10" type="ORF">HPB51_003033</name>
</gene>
<feature type="chain" id="PRO_5039893284" description="C2H2-type domain-containing protein" evidence="8">
    <location>
        <begin position="28"/>
        <end position="277"/>
    </location>
</feature>
<dbReference type="FunFam" id="3.30.160.60:FF:000744">
    <property type="entry name" value="zinc finger E-box-binding homeobox 1"/>
    <property type="match status" value="1"/>
</dbReference>
<protein>
    <recommendedName>
        <fullName evidence="9">C2H2-type domain-containing protein</fullName>
    </recommendedName>
</protein>
<evidence type="ECO:0000313" key="11">
    <source>
        <dbReference type="Proteomes" id="UP000821866"/>
    </source>
</evidence>
<evidence type="ECO:0000256" key="3">
    <source>
        <dbReference type="ARBA" id="ARBA00022737"/>
    </source>
</evidence>
<evidence type="ECO:0000256" key="2">
    <source>
        <dbReference type="ARBA" id="ARBA00022723"/>
    </source>
</evidence>
<keyword evidence="5" id="KW-0862">Zinc</keyword>
<dbReference type="Proteomes" id="UP000821866">
    <property type="component" value="Chromosome 3"/>
</dbReference>
<sequence>MPSGGPKLRQLLLCIVVLQQWQNPQEAWDEFLPRTTGRQGGVGASGRASVDVEKEIGDQELVGGLDEERTIRGLGYIEFFFTAPFEPSPFSQVPSEGSRRLEHHLYGDTSAAWVRKPMNGRSYDCSYCGKVFPRKCGLAKHVRIHTGERPYSCHLCPMTFNQKESLTRHLREHSGDKPFHCRICQKAFTRQYYKRRHEAAHTRSASRSARPNDAEEATHFGMALDMPPEVPDFGECCRTQVARVEALTRVHAQVSGHVVPGRSGISAELAEMLPITR</sequence>
<keyword evidence="6" id="KW-0539">Nucleus</keyword>
<evidence type="ECO:0000313" key="10">
    <source>
        <dbReference type="EMBL" id="KAH8029701.1"/>
    </source>
</evidence>
<dbReference type="PROSITE" id="PS00028">
    <property type="entry name" value="ZINC_FINGER_C2H2_1"/>
    <property type="match status" value="3"/>
</dbReference>
<keyword evidence="3" id="KW-0677">Repeat</keyword>
<comment type="caution">
    <text evidence="10">The sequence shown here is derived from an EMBL/GenBank/DDBJ whole genome shotgun (WGS) entry which is preliminary data.</text>
</comment>
<dbReference type="Pfam" id="PF00096">
    <property type="entry name" value="zf-C2H2"/>
    <property type="match status" value="2"/>
</dbReference>
<keyword evidence="2" id="KW-0479">Metal-binding</keyword>
<proteinExistence type="predicted"/>
<dbReference type="InterPro" id="IPR013087">
    <property type="entry name" value="Znf_C2H2_type"/>
</dbReference>
<keyword evidence="11" id="KW-1185">Reference proteome</keyword>
<dbReference type="VEuPathDB" id="VectorBase:LOC119169283"/>
<dbReference type="GO" id="GO:0008270">
    <property type="term" value="F:zinc ion binding"/>
    <property type="evidence" value="ECO:0007669"/>
    <property type="project" value="UniProtKB-KW"/>
</dbReference>
<comment type="subcellular location">
    <subcellularLocation>
        <location evidence="1">Nucleus</location>
    </subcellularLocation>
</comment>
<reference evidence="10" key="2">
    <citation type="submission" date="2021-09" db="EMBL/GenBank/DDBJ databases">
        <authorList>
            <person name="Jia N."/>
            <person name="Wang J."/>
            <person name="Shi W."/>
            <person name="Du L."/>
            <person name="Sun Y."/>
            <person name="Zhan W."/>
            <person name="Jiang J."/>
            <person name="Wang Q."/>
            <person name="Zhang B."/>
            <person name="Ji P."/>
            <person name="Sakyi L.B."/>
            <person name="Cui X."/>
            <person name="Yuan T."/>
            <person name="Jiang B."/>
            <person name="Yang W."/>
            <person name="Lam T.T.-Y."/>
            <person name="Chang Q."/>
            <person name="Ding S."/>
            <person name="Wang X."/>
            <person name="Zhu J."/>
            <person name="Ruan X."/>
            <person name="Zhao L."/>
            <person name="Wei J."/>
            <person name="Que T."/>
            <person name="Du C."/>
            <person name="Cheng J."/>
            <person name="Dai P."/>
            <person name="Han X."/>
            <person name="Huang E."/>
            <person name="Gao Y."/>
            <person name="Liu J."/>
            <person name="Shao H."/>
            <person name="Ye R."/>
            <person name="Li L."/>
            <person name="Wei W."/>
            <person name="Wang X."/>
            <person name="Wang C."/>
            <person name="Huo Q."/>
            <person name="Li W."/>
            <person name="Guo W."/>
            <person name="Chen H."/>
            <person name="Chen S."/>
            <person name="Zhou L."/>
            <person name="Zhou L."/>
            <person name="Ni X."/>
            <person name="Tian J."/>
            <person name="Zhou Y."/>
            <person name="Sheng Y."/>
            <person name="Liu T."/>
            <person name="Pan Y."/>
            <person name="Xia L."/>
            <person name="Li J."/>
            <person name="Zhao F."/>
            <person name="Cao W."/>
        </authorList>
    </citation>
    <scope>NUCLEOTIDE SEQUENCE</scope>
    <source>
        <strain evidence="10">Rmic-2018</strain>
        <tissue evidence="10">Larvae</tissue>
    </source>
</reference>
<feature type="domain" description="C2H2-type" evidence="9">
    <location>
        <begin position="123"/>
        <end position="150"/>
    </location>
</feature>
<organism evidence="10 11">
    <name type="scientific">Rhipicephalus microplus</name>
    <name type="common">Cattle tick</name>
    <name type="synonym">Boophilus microplus</name>
    <dbReference type="NCBI Taxonomy" id="6941"/>
    <lineage>
        <taxon>Eukaryota</taxon>
        <taxon>Metazoa</taxon>
        <taxon>Ecdysozoa</taxon>
        <taxon>Arthropoda</taxon>
        <taxon>Chelicerata</taxon>
        <taxon>Arachnida</taxon>
        <taxon>Acari</taxon>
        <taxon>Parasitiformes</taxon>
        <taxon>Ixodida</taxon>
        <taxon>Ixodoidea</taxon>
        <taxon>Ixodidae</taxon>
        <taxon>Rhipicephalinae</taxon>
        <taxon>Rhipicephalus</taxon>
        <taxon>Boophilus</taxon>
    </lineage>
</organism>
<dbReference type="GO" id="GO:0000981">
    <property type="term" value="F:DNA-binding transcription factor activity, RNA polymerase II-specific"/>
    <property type="evidence" value="ECO:0007669"/>
    <property type="project" value="TreeGrafter"/>
</dbReference>
<reference evidence="10" key="1">
    <citation type="journal article" date="2020" name="Cell">
        <title>Large-Scale Comparative Analyses of Tick Genomes Elucidate Their Genetic Diversity and Vector Capacities.</title>
        <authorList>
            <consortium name="Tick Genome and Microbiome Consortium (TIGMIC)"/>
            <person name="Jia N."/>
            <person name="Wang J."/>
            <person name="Shi W."/>
            <person name="Du L."/>
            <person name="Sun Y."/>
            <person name="Zhan W."/>
            <person name="Jiang J.F."/>
            <person name="Wang Q."/>
            <person name="Zhang B."/>
            <person name="Ji P."/>
            <person name="Bell-Sakyi L."/>
            <person name="Cui X.M."/>
            <person name="Yuan T.T."/>
            <person name="Jiang B.G."/>
            <person name="Yang W.F."/>
            <person name="Lam T.T."/>
            <person name="Chang Q.C."/>
            <person name="Ding S.J."/>
            <person name="Wang X.J."/>
            <person name="Zhu J.G."/>
            <person name="Ruan X.D."/>
            <person name="Zhao L."/>
            <person name="Wei J.T."/>
            <person name="Ye R.Z."/>
            <person name="Que T.C."/>
            <person name="Du C.H."/>
            <person name="Zhou Y.H."/>
            <person name="Cheng J.X."/>
            <person name="Dai P.F."/>
            <person name="Guo W.B."/>
            <person name="Han X.H."/>
            <person name="Huang E.J."/>
            <person name="Li L.F."/>
            <person name="Wei W."/>
            <person name="Gao Y.C."/>
            <person name="Liu J.Z."/>
            <person name="Shao H.Z."/>
            <person name="Wang X."/>
            <person name="Wang C.C."/>
            <person name="Yang T.C."/>
            <person name="Huo Q.B."/>
            <person name="Li W."/>
            <person name="Chen H.Y."/>
            <person name="Chen S.E."/>
            <person name="Zhou L.G."/>
            <person name="Ni X.B."/>
            <person name="Tian J.H."/>
            <person name="Sheng Y."/>
            <person name="Liu T."/>
            <person name="Pan Y.S."/>
            <person name="Xia L.Y."/>
            <person name="Li J."/>
            <person name="Zhao F."/>
            <person name="Cao W.C."/>
        </authorList>
    </citation>
    <scope>NUCLEOTIDE SEQUENCE</scope>
    <source>
        <strain evidence="10">Rmic-2018</strain>
    </source>
</reference>
<evidence type="ECO:0000256" key="5">
    <source>
        <dbReference type="ARBA" id="ARBA00022833"/>
    </source>
</evidence>
<name>A0A9J6E6J8_RHIMP</name>
<evidence type="ECO:0000259" key="9">
    <source>
        <dbReference type="PROSITE" id="PS50157"/>
    </source>
</evidence>
<evidence type="ECO:0000256" key="6">
    <source>
        <dbReference type="ARBA" id="ARBA00023242"/>
    </source>
</evidence>
<dbReference type="GO" id="GO:0003682">
    <property type="term" value="F:chromatin binding"/>
    <property type="evidence" value="ECO:0007669"/>
    <property type="project" value="UniProtKB-ARBA"/>
</dbReference>